<dbReference type="STRING" id="10195.A0A3M7T8G1"/>
<dbReference type="SMART" id="SM00320">
    <property type="entry name" value="WD40"/>
    <property type="match status" value="2"/>
</dbReference>
<dbReference type="PANTHER" id="PTHR44666">
    <property type="entry name" value="WD REPEAT-CONTAINING PROTEIN 53"/>
    <property type="match status" value="1"/>
</dbReference>
<accession>A0A3M7T8G1</accession>
<dbReference type="AlphaFoldDB" id="A0A3M7T8G1"/>
<evidence type="ECO:0000313" key="1">
    <source>
        <dbReference type="EMBL" id="RNA44229.1"/>
    </source>
</evidence>
<dbReference type="Gene3D" id="2.130.10.10">
    <property type="entry name" value="YVTN repeat-like/Quinoprotein amine dehydrogenase"/>
    <property type="match status" value="1"/>
</dbReference>
<dbReference type="PANTHER" id="PTHR44666:SF1">
    <property type="entry name" value="WD REPEAT-CONTAINING PROTEIN 53"/>
    <property type="match status" value="1"/>
</dbReference>
<name>A0A3M7T8G1_BRAPC</name>
<comment type="caution">
    <text evidence="1">The sequence shown here is derived from an EMBL/GenBank/DDBJ whole genome shotgun (WGS) entry which is preliminary data.</text>
</comment>
<reference evidence="1 2" key="1">
    <citation type="journal article" date="2018" name="Sci. Rep.">
        <title>Genomic signatures of local adaptation to the degree of environmental predictability in rotifers.</title>
        <authorList>
            <person name="Franch-Gras L."/>
            <person name="Hahn C."/>
            <person name="Garcia-Roger E.M."/>
            <person name="Carmona M.J."/>
            <person name="Serra M."/>
            <person name="Gomez A."/>
        </authorList>
    </citation>
    <scope>NUCLEOTIDE SEQUENCE [LARGE SCALE GENOMIC DNA]</scope>
    <source>
        <strain evidence="1">HYR1</strain>
    </source>
</reference>
<dbReference type="EMBL" id="REGN01000131">
    <property type="protein sequence ID" value="RNA44229.1"/>
    <property type="molecule type" value="Genomic_DNA"/>
</dbReference>
<dbReference type="Proteomes" id="UP000276133">
    <property type="component" value="Unassembled WGS sequence"/>
</dbReference>
<dbReference type="Pfam" id="PF00400">
    <property type="entry name" value="WD40"/>
    <property type="match status" value="1"/>
</dbReference>
<dbReference type="OrthoDB" id="2161379at2759"/>
<dbReference type="InterPro" id="IPR015943">
    <property type="entry name" value="WD40/YVTN_repeat-like_dom_sf"/>
</dbReference>
<proteinExistence type="predicted"/>
<organism evidence="1 2">
    <name type="scientific">Brachionus plicatilis</name>
    <name type="common">Marine rotifer</name>
    <name type="synonym">Brachionus muelleri</name>
    <dbReference type="NCBI Taxonomy" id="10195"/>
    <lineage>
        <taxon>Eukaryota</taxon>
        <taxon>Metazoa</taxon>
        <taxon>Spiralia</taxon>
        <taxon>Gnathifera</taxon>
        <taxon>Rotifera</taxon>
        <taxon>Eurotatoria</taxon>
        <taxon>Monogononta</taxon>
        <taxon>Pseudotrocha</taxon>
        <taxon>Ploima</taxon>
        <taxon>Brachionidae</taxon>
        <taxon>Brachionus</taxon>
    </lineage>
</organism>
<protein>
    <submittedName>
        <fullName evidence="1">WD repeat-containing 53</fullName>
    </submittedName>
</protein>
<evidence type="ECO:0000313" key="2">
    <source>
        <dbReference type="Proteomes" id="UP000276133"/>
    </source>
</evidence>
<dbReference type="InterPro" id="IPR001680">
    <property type="entry name" value="WD40_rpt"/>
</dbReference>
<keyword evidence="2" id="KW-1185">Reference proteome</keyword>
<sequence length="357" mass="41127">MNFDLAKLEKFSLDSLNKNSINSFDFIDGKIISCCESELNIFNLETGIKSNIYSVVDETEELGCFKIFQQDKLFLSNENIIQLFDLNLSQQINKFKFSKDTINSIKISKKDNILACCDDSGEIKLLDVRTQSREPCLSFCKSLNQHDNICYALEFHPANEHELFSGSFDCTFIKWDIRFQKKDSKKPFIKKVAVSDEIQKLIQIEKDGADMLSSMTPSFIHSLYFIELPENKTGLMCGTENGYAMLFDSDSCKLIHGKQITNNLAVSQFNKFEKIDDKNLIATSGDSKLIEFIYLNKEQANFKNKTHVKFEIRKFEELSIKHGKKVNCVKYKDQKLYLSDTSNDISIYNFKNLLNKS</sequence>
<dbReference type="InterPro" id="IPR042453">
    <property type="entry name" value="WDR53"/>
</dbReference>
<dbReference type="SUPFAM" id="SSF50978">
    <property type="entry name" value="WD40 repeat-like"/>
    <property type="match status" value="1"/>
</dbReference>
<gene>
    <name evidence="1" type="ORF">BpHYR1_047758</name>
</gene>
<dbReference type="InterPro" id="IPR036322">
    <property type="entry name" value="WD40_repeat_dom_sf"/>
</dbReference>